<name>A0AAV6TY77_9ARAC</name>
<evidence type="ECO:0000313" key="1">
    <source>
        <dbReference type="EMBL" id="KAG8176432.1"/>
    </source>
</evidence>
<reference evidence="1 2" key="1">
    <citation type="journal article" date="2022" name="Nat. Ecol. Evol.">
        <title>A masculinizing supergene underlies an exaggerated male reproductive morph in a spider.</title>
        <authorList>
            <person name="Hendrickx F."/>
            <person name="De Corte Z."/>
            <person name="Sonet G."/>
            <person name="Van Belleghem S.M."/>
            <person name="Kostlbacher S."/>
            <person name="Vangestel C."/>
        </authorList>
    </citation>
    <scope>NUCLEOTIDE SEQUENCE [LARGE SCALE GENOMIC DNA]</scope>
    <source>
        <strain evidence="1">W744_W776</strain>
    </source>
</reference>
<dbReference type="Proteomes" id="UP000827092">
    <property type="component" value="Unassembled WGS sequence"/>
</dbReference>
<evidence type="ECO:0000313" key="2">
    <source>
        <dbReference type="Proteomes" id="UP000827092"/>
    </source>
</evidence>
<accession>A0AAV6TY77</accession>
<sequence>MFAIRSLPVSGLQNRFFQEHAQNPEEIQRTSYLQLLPCRVCKHHNTARAPLSALQLRQQTAVPCVYERIPNKALFEDPHEDAYSPIFVE</sequence>
<keyword evidence="2" id="KW-1185">Reference proteome</keyword>
<protein>
    <submittedName>
        <fullName evidence="1">Uncharacterized protein</fullName>
    </submittedName>
</protein>
<organism evidence="1 2">
    <name type="scientific">Oedothorax gibbosus</name>
    <dbReference type="NCBI Taxonomy" id="931172"/>
    <lineage>
        <taxon>Eukaryota</taxon>
        <taxon>Metazoa</taxon>
        <taxon>Ecdysozoa</taxon>
        <taxon>Arthropoda</taxon>
        <taxon>Chelicerata</taxon>
        <taxon>Arachnida</taxon>
        <taxon>Araneae</taxon>
        <taxon>Araneomorphae</taxon>
        <taxon>Entelegynae</taxon>
        <taxon>Araneoidea</taxon>
        <taxon>Linyphiidae</taxon>
        <taxon>Erigoninae</taxon>
        <taxon>Oedothorax</taxon>
    </lineage>
</organism>
<comment type="caution">
    <text evidence="1">The sequence shown here is derived from an EMBL/GenBank/DDBJ whole genome shotgun (WGS) entry which is preliminary data.</text>
</comment>
<dbReference type="AlphaFoldDB" id="A0AAV6TY77"/>
<gene>
    <name evidence="1" type="ORF">JTE90_023689</name>
</gene>
<dbReference type="EMBL" id="JAFNEN010000883">
    <property type="protein sequence ID" value="KAG8176432.1"/>
    <property type="molecule type" value="Genomic_DNA"/>
</dbReference>
<proteinExistence type="predicted"/>